<gene>
    <name evidence="8" type="primary">hyfE</name>
    <name evidence="7" type="ORF">GTH24_17395</name>
    <name evidence="8" type="ORF">NCTC10376_02429</name>
</gene>
<evidence type="ECO:0000256" key="4">
    <source>
        <dbReference type="ARBA" id="ARBA00022989"/>
    </source>
</evidence>
<dbReference type="PANTHER" id="PTHR38601:SF1">
    <property type="entry name" value="HYDROGENASE-4 COMPONENT E"/>
    <property type="match status" value="1"/>
</dbReference>
<dbReference type="Proteomes" id="UP000254331">
    <property type="component" value="Unassembled WGS sequence"/>
</dbReference>
<evidence type="ECO:0000313" key="8">
    <source>
        <dbReference type="EMBL" id="SUC16530.1"/>
    </source>
</evidence>
<keyword evidence="2" id="KW-1003">Cell membrane</keyword>
<feature type="transmembrane region" description="Helical" evidence="6">
    <location>
        <begin position="6"/>
        <end position="24"/>
    </location>
</feature>
<dbReference type="AlphaFoldDB" id="A0A094T9W3"/>
<keyword evidence="3 6" id="KW-0812">Transmembrane</keyword>
<keyword evidence="8" id="KW-0560">Oxidoreductase</keyword>
<dbReference type="GO" id="GO:0005886">
    <property type="term" value="C:plasma membrane"/>
    <property type="evidence" value="ECO:0007669"/>
    <property type="project" value="UniProtKB-SubCell"/>
</dbReference>
<sequence>MTGALIVNNLAGLMMITSLLVIGAKKPIASCWFYALQSFVLVMIFVTLANTLDAHQLTLWAITAFFTKVLLVPLILGFAFRKLSDPSANISVISPALLMLLAAVIVILSWFVVEPIQIPMVVDLKPALAVSLGHFMLGLLCIVTQRNILKQAFGYCLMENGSHLTLALLAWRAPELVEIGIATDAIFAVIVMAVLARKIYRTLNTLNVDQLTALKG</sequence>
<evidence type="ECO:0000256" key="5">
    <source>
        <dbReference type="ARBA" id="ARBA00023136"/>
    </source>
</evidence>
<dbReference type="EC" id="1.-.-.-" evidence="8"/>
<accession>A0A094T9W3</accession>
<dbReference type="EMBL" id="UGTW01000001">
    <property type="protein sequence ID" value="SUC16530.1"/>
    <property type="molecule type" value="Genomic_DNA"/>
</dbReference>
<evidence type="ECO:0000256" key="6">
    <source>
        <dbReference type="SAM" id="Phobius"/>
    </source>
</evidence>
<dbReference type="HOGENOM" id="CLU_088957_2_0_6"/>
<evidence type="ECO:0000313" key="9">
    <source>
        <dbReference type="Proteomes" id="UP000254331"/>
    </source>
</evidence>
<dbReference type="OrthoDB" id="8587617at2"/>
<comment type="subcellular location">
    <subcellularLocation>
        <location evidence="1">Cell membrane</location>
        <topology evidence="1">Multi-pass membrane protein</topology>
    </subcellularLocation>
</comment>
<dbReference type="Pfam" id="PF00420">
    <property type="entry name" value="Oxidored_q2"/>
    <property type="match status" value="1"/>
</dbReference>
<evidence type="ECO:0000313" key="10">
    <source>
        <dbReference type="Proteomes" id="UP000503287"/>
    </source>
</evidence>
<reference evidence="8 9" key="1">
    <citation type="submission" date="2018-06" db="EMBL/GenBank/DDBJ databases">
        <authorList>
            <consortium name="Pathogen Informatics"/>
            <person name="Doyle S."/>
        </authorList>
    </citation>
    <scope>NUCLEOTIDE SEQUENCE [LARGE SCALE GENOMIC DNA]</scope>
    <source>
        <strain evidence="8 9">NCTC10376</strain>
    </source>
</reference>
<dbReference type="RefSeq" id="WP_036934333.1">
    <property type="nucleotide sequence ID" value="NZ_CABMNT010000003.1"/>
</dbReference>
<dbReference type="NCBIfam" id="NF008556">
    <property type="entry name" value="PRK11492.1"/>
    <property type="match status" value="1"/>
</dbReference>
<dbReference type="InterPro" id="IPR038730">
    <property type="entry name" value="HyfE-like"/>
</dbReference>
<organism evidence="8 9">
    <name type="scientific">Proteus vulgaris</name>
    <dbReference type="NCBI Taxonomy" id="585"/>
    <lineage>
        <taxon>Bacteria</taxon>
        <taxon>Pseudomonadati</taxon>
        <taxon>Pseudomonadota</taxon>
        <taxon>Gammaproteobacteria</taxon>
        <taxon>Enterobacterales</taxon>
        <taxon>Morganellaceae</taxon>
        <taxon>Proteus</taxon>
    </lineage>
</organism>
<dbReference type="Gene3D" id="1.10.287.3510">
    <property type="match status" value="1"/>
</dbReference>
<keyword evidence="4 6" id="KW-1133">Transmembrane helix</keyword>
<feature type="transmembrane region" description="Helical" evidence="6">
    <location>
        <begin position="124"/>
        <end position="143"/>
    </location>
</feature>
<name>A0A094T9W3_PROVU</name>
<evidence type="ECO:0000256" key="1">
    <source>
        <dbReference type="ARBA" id="ARBA00004651"/>
    </source>
</evidence>
<evidence type="ECO:0000256" key="2">
    <source>
        <dbReference type="ARBA" id="ARBA00022475"/>
    </source>
</evidence>
<dbReference type="STRING" id="585.DR95_2309"/>
<dbReference type="PANTHER" id="PTHR38601">
    <property type="entry name" value="HYDROGENASE-4 COMPONENT E"/>
    <property type="match status" value="1"/>
</dbReference>
<evidence type="ECO:0000256" key="3">
    <source>
        <dbReference type="ARBA" id="ARBA00022692"/>
    </source>
</evidence>
<evidence type="ECO:0000313" key="7">
    <source>
        <dbReference type="EMBL" id="QIF95557.1"/>
    </source>
</evidence>
<proteinExistence type="predicted"/>
<feature type="transmembrane region" description="Helical" evidence="6">
    <location>
        <begin position="31"/>
        <end position="52"/>
    </location>
</feature>
<feature type="transmembrane region" description="Helical" evidence="6">
    <location>
        <begin position="92"/>
        <end position="112"/>
    </location>
</feature>
<keyword evidence="5 6" id="KW-0472">Membrane</keyword>
<feature type="transmembrane region" description="Helical" evidence="6">
    <location>
        <begin position="58"/>
        <end position="80"/>
    </location>
</feature>
<dbReference type="GO" id="GO:0016491">
    <property type="term" value="F:oxidoreductase activity"/>
    <property type="evidence" value="ECO:0007669"/>
    <property type="project" value="UniProtKB-KW"/>
</dbReference>
<dbReference type="EMBL" id="CP047344">
    <property type="protein sequence ID" value="QIF95557.1"/>
    <property type="molecule type" value="Genomic_DNA"/>
</dbReference>
<dbReference type="GeneID" id="93393022"/>
<protein>
    <submittedName>
        <fullName evidence="8">Hydrogenase 4 membrane subunit</fullName>
        <ecNumber evidence="8">1.-.-.-</ecNumber>
    </submittedName>
</protein>
<reference evidence="7 10" key="2">
    <citation type="submission" date="2020-01" db="EMBL/GenBank/DDBJ databases">
        <title>The genomic epidemiology of tigecycline resistance gene tet(X) variants in a swine farm in China.</title>
        <authorList>
            <person name="Peng K."/>
            <person name="Li R."/>
        </authorList>
    </citation>
    <scope>NUCLEOTIDE SEQUENCE [LARGE SCALE GENOMIC DNA]</scope>
    <source>
        <strain evidence="7 10">ZN3</strain>
    </source>
</reference>
<dbReference type="Proteomes" id="UP000503287">
    <property type="component" value="Chromosome"/>
</dbReference>
<dbReference type="GeneID" id="83614295"/>
<keyword evidence="10" id="KW-1185">Reference proteome</keyword>
<dbReference type="InterPro" id="IPR039428">
    <property type="entry name" value="NUOK/Mnh_C1-like"/>
</dbReference>
<dbReference type="eggNOG" id="COG4237">
    <property type="taxonomic scope" value="Bacteria"/>
</dbReference>